<dbReference type="InterPro" id="IPR006015">
    <property type="entry name" value="Universal_stress_UspA"/>
</dbReference>
<dbReference type="PRINTS" id="PR01438">
    <property type="entry name" value="UNVRSLSTRESS"/>
</dbReference>
<organism evidence="5 6">
    <name type="scientific">Pseudonocardia bannensis</name>
    <dbReference type="NCBI Taxonomy" id="630973"/>
    <lineage>
        <taxon>Bacteria</taxon>
        <taxon>Bacillati</taxon>
        <taxon>Actinomycetota</taxon>
        <taxon>Actinomycetes</taxon>
        <taxon>Pseudonocardiales</taxon>
        <taxon>Pseudonocardiaceae</taxon>
        <taxon>Pseudonocardia</taxon>
    </lineage>
</organism>
<dbReference type="EMBL" id="JAAXKZ010000185">
    <property type="protein sequence ID" value="NMH95407.1"/>
    <property type="molecule type" value="Genomic_DNA"/>
</dbReference>
<name>A0A848DRC7_9PSEU</name>
<comment type="similarity">
    <text evidence="1">Belongs to the universal stress protein A family.</text>
</comment>
<proteinExistence type="inferred from homology"/>
<keyword evidence="3" id="KW-0067">ATP-binding</keyword>
<evidence type="ECO:0000313" key="5">
    <source>
        <dbReference type="EMBL" id="NMH95407.1"/>
    </source>
</evidence>
<dbReference type="PANTHER" id="PTHR46268:SF27">
    <property type="entry name" value="UNIVERSAL STRESS PROTEIN RV2623"/>
    <property type="match status" value="1"/>
</dbReference>
<feature type="domain" description="UspA" evidence="4">
    <location>
        <begin position="158"/>
        <end position="292"/>
    </location>
</feature>
<dbReference type="InterPro" id="IPR006016">
    <property type="entry name" value="UspA"/>
</dbReference>
<dbReference type="PANTHER" id="PTHR46268">
    <property type="entry name" value="STRESS RESPONSE PROTEIN NHAX"/>
    <property type="match status" value="1"/>
</dbReference>
<keyword evidence="2" id="KW-0547">Nucleotide-binding</keyword>
<feature type="domain" description="UspA" evidence="4">
    <location>
        <begin position="8"/>
        <end position="146"/>
    </location>
</feature>
<evidence type="ECO:0000256" key="1">
    <source>
        <dbReference type="ARBA" id="ARBA00008791"/>
    </source>
</evidence>
<comment type="caution">
    <text evidence="5">The sequence shown here is derived from an EMBL/GenBank/DDBJ whole genome shotgun (WGS) entry which is preliminary data.</text>
</comment>
<dbReference type="GO" id="GO:0005524">
    <property type="term" value="F:ATP binding"/>
    <property type="evidence" value="ECO:0007669"/>
    <property type="project" value="UniProtKB-KW"/>
</dbReference>
<evidence type="ECO:0000313" key="6">
    <source>
        <dbReference type="Proteomes" id="UP000586918"/>
    </source>
</evidence>
<dbReference type="Gene3D" id="3.40.50.620">
    <property type="entry name" value="HUPs"/>
    <property type="match status" value="2"/>
</dbReference>
<dbReference type="SUPFAM" id="SSF52402">
    <property type="entry name" value="Adenine nucleotide alpha hydrolases-like"/>
    <property type="match status" value="2"/>
</dbReference>
<dbReference type="Proteomes" id="UP000586918">
    <property type="component" value="Unassembled WGS sequence"/>
</dbReference>
<dbReference type="InterPro" id="IPR014729">
    <property type="entry name" value="Rossmann-like_a/b/a_fold"/>
</dbReference>
<gene>
    <name evidence="5" type="ORF">HF519_28435</name>
</gene>
<evidence type="ECO:0000259" key="4">
    <source>
        <dbReference type="Pfam" id="PF00582"/>
    </source>
</evidence>
<evidence type="ECO:0000256" key="3">
    <source>
        <dbReference type="ARBA" id="ARBA00022840"/>
    </source>
</evidence>
<dbReference type="Pfam" id="PF00582">
    <property type="entry name" value="Usp"/>
    <property type="match status" value="2"/>
</dbReference>
<protein>
    <submittedName>
        <fullName evidence="5">Universal stress protein</fullName>
    </submittedName>
</protein>
<reference evidence="5 6" key="1">
    <citation type="submission" date="2020-04" db="EMBL/GenBank/DDBJ databases">
        <authorList>
            <person name="Klaysubun C."/>
            <person name="Duangmal K."/>
            <person name="Lipun K."/>
        </authorList>
    </citation>
    <scope>NUCLEOTIDE SEQUENCE [LARGE SCALE GENOMIC DNA]</scope>
    <source>
        <strain evidence="5 6">DSM 45300</strain>
    </source>
</reference>
<keyword evidence="6" id="KW-1185">Reference proteome</keyword>
<dbReference type="RefSeq" id="WP_169416064.1">
    <property type="nucleotide sequence ID" value="NZ_JAAXKZ010000185.1"/>
</dbReference>
<dbReference type="AlphaFoldDB" id="A0A848DRC7"/>
<sequence length="299" mass="31010">MRSDESGRPVVVGVDGSESSKEAVRWAAQEAARRRVPLRLVNAFGWMATGHIGDPGLGADHRAVLLDAARREVATAAAAARLSARDPAVDEQVLTGYPIPVLAAESAGAGLVVLGDRGLGGFTGLLVGSVAVALAARAACPVVVVRGGDGGTPRSEGPVVVGIDGHPVSEAALAFAYEAADARRVPLIAVHAWHDLMVEPTMAPLLDWPVIEADERLQLAERLAGWGEKFPDVAVQRRVIRDRPARALVEASRHAQLVVVGSRGRGGIAGMVLGSVSQALLHHAKCPVAVVRPDTGDGT</sequence>
<evidence type="ECO:0000256" key="2">
    <source>
        <dbReference type="ARBA" id="ARBA00022741"/>
    </source>
</evidence>
<accession>A0A848DRC7</accession>